<keyword evidence="7" id="KW-0418">Kinase</keyword>
<dbReference type="Gene3D" id="3.40.50.2300">
    <property type="match status" value="1"/>
</dbReference>
<gene>
    <name evidence="14" type="ORF">ERL59_08790</name>
</gene>
<dbReference type="InterPro" id="IPR004358">
    <property type="entry name" value="Sig_transdc_His_kin-like_C"/>
</dbReference>
<keyword evidence="11" id="KW-1133">Transmembrane helix</keyword>
<dbReference type="SUPFAM" id="SSF52172">
    <property type="entry name" value="CheY-like"/>
    <property type="match status" value="1"/>
</dbReference>
<keyword evidence="11" id="KW-0812">Transmembrane</keyword>
<dbReference type="InterPro" id="IPR010559">
    <property type="entry name" value="Sig_transdc_His_kin_internal"/>
</dbReference>
<keyword evidence="4 10" id="KW-0597">Phosphoprotein</keyword>
<feature type="domain" description="Response regulatory" evidence="13">
    <location>
        <begin position="702"/>
        <end position="819"/>
    </location>
</feature>
<dbReference type="InterPro" id="IPR036890">
    <property type="entry name" value="HATPase_C_sf"/>
</dbReference>
<dbReference type="FunFam" id="3.30.565.10:FF:000006">
    <property type="entry name" value="Sensor histidine kinase WalK"/>
    <property type="match status" value="1"/>
</dbReference>
<dbReference type="Pfam" id="PF07695">
    <property type="entry name" value="7TMR-DISM_7TM"/>
    <property type="match status" value="1"/>
</dbReference>
<feature type="transmembrane region" description="Helical" evidence="11">
    <location>
        <begin position="369"/>
        <end position="391"/>
    </location>
</feature>
<dbReference type="SMART" id="SM00387">
    <property type="entry name" value="HATPase_c"/>
    <property type="match status" value="2"/>
</dbReference>
<dbReference type="GO" id="GO:0000155">
    <property type="term" value="F:phosphorelay sensor kinase activity"/>
    <property type="evidence" value="ECO:0007669"/>
    <property type="project" value="InterPro"/>
</dbReference>
<comment type="caution">
    <text evidence="14">The sequence shown here is derived from an EMBL/GenBank/DDBJ whole genome shotgun (WGS) entry which is preliminary data.</text>
</comment>
<dbReference type="Pfam" id="PF00512">
    <property type="entry name" value="HisKA"/>
    <property type="match status" value="1"/>
</dbReference>
<dbReference type="Pfam" id="PF06580">
    <property type="entry name" value="His_kinase"/>
    <property type="match status" value="1"/>
</dbReference>
<dbReference type="PROSITE" id="PS50109">
    <property type="entry name" value="HIS_KIN"/>
    <property type="match status" value="2"/>
</dbReference>
<dbReference type="SUPFAM" id="SSF47384">
    <property type="entry name" value="Homodimeric domain of signal transducing histidine kinase"/>
    <property type="match status" value="1"/>
</dbReference>
<dbReference type="Gene3D" id="1.10.287.130">
    <property type="match status" value="1"/>
</dbReference>
<evidence type="ECO:0000259" key="13">
    <source>
        <dbReference type="PROSITE" id="PS50110"/>
    </source>
</evidence>
<comment type="subcellular location">
    <subcellularLocation>
        <location evidence="2">Cell membrane</location>
        <topology evidence="2">Multi-pass membrane protein</topology>
    </subcellularLocation>
</comment>
<dbReference type="PANTHER" id="PTHR43047:SF72">
    <property type="entry name" value="OSMOSENSING HISTIDINE PROTEIN KINASE SLN1"/>
    <property type="match status" value="1"/>
</dbReference>
<dbReference type="CDD" id="cd17574">
    <property type="entry name" value="REC_OmpR"/>
    <property type="match status" value="1"/>
</dbReference>
<evidence type="ECO:0000256" key="3">
    <source>
        <dbReference type="ARBA" id="ARBA00012438"/>
    </source>
</evidence>
<evidence type="ECO:0000256" key="2">
    <source>
        <dbReference type="ARBA" id="ARBA00004651"/>
    </source>
</evidence>
<evidence type="ECO:0000256" key="6">
    <source>
        <dbReference type="ARBA" id="ARBA00022741"/>
    </source>
</evidence>
<dbReference type="CDD" id="cd00082">
    <property type="entry name" value="HisKA"/>
    <property type="match status" value="1"/>
</dbReference>
<dbReference type="InterPro" id="IPR011623">
    <property type="entry name" value="7TMR_DISM_rcpt_extracell_dom1"/>
</dbReference>
<feature type="transmembrane region" description="Helical" evidence="11">
    <location>
        <begin position="245"/>
        <end position="262"/>
    </location>
</feature>
<protein>
    <recommendedName>
        <fullName evidence="3">histidine kinase</fullName>
        <ecNumber evidence="3">2.7.13.3</ecNumber>
    </recommendedName>
</protein>
<dbReference type="InterPro" id="IPR001789">
    <property type="entry name" value="Sig_transdc_resp-reg_receiver"/>
</dbReference>
<organism evidence="14 15">
    <name type="scientific">Chengkuizengella marina</name>
    <dbReference type="NCBI Taxonomy" id="2507566"/>
    <lineage>
        <taxon>Bacteria</taxon>
        <taxon>Bacillati</taxon>
        <taxon>Bacillota</taxon>
        <taxon>Bacilli</taxon>
        <taxon>Bacillales</taxon>
        <taxon>Paenibacillaceae</taxon>
        <taxon>Chengkuizengella</taxon>
    </lineage>
</organism>
<evidence type="ECO:0000256" key="8">
    <source>
        <dbReference type="ARBA" id="ARBA00022840"/>
    </source>
</evidence>
<dbReference type="PROSITE" id="PS50110">
    <property type="entry name" value="RESPONSE_REGULATORY"/>
    <property type="match status" value="1"/>
</dbReference>
<evidence type="ECO:0000313" key="15">
    <source>
        <dbReference type="Proteomes" id="UP000448943"/>
    </source>
</evidence>
<dbReference type="Proteomes" id="UP000448943">
    <property type="component" value="Unassembled WGS sequence"/>
</dbReference>
<keyword evidence="11" id="KW-0472">Membrane</keyword>
<evidence type="ECO:0000256" key="7">
    <source>
        <dbReference type="ARBA" id="ARBA00022777"/>
    </source>
</evidence>
<evidence type="ECO:0000256" key="10">
    <source>
        <dbReference type="PROSITE-ProRule" id="PRU00169"/>
    </source>
</evidence>
<evidence type="ECO:0000256" key="11">
    <source>
        <dbReference type="SAM" id="Phobius"/>
    </source>
</evidence>
<evidence type="ECO:0000256" key="1">
    <source>
        <dbReference type="ARBA" id="ARBA00000085"/>
    </source>
</evidence>
<dbReference type="SMART" id="SM00448">
    <property type="entry name" value="REC"/>
    <property type="match status" value="1"/>
</dbReference>
<dbReference type="InterPro" id="IPR008979">
    <property type="entry name" value="Galactose-bd-like_sf"/>
</dbReference>
<dbReference type="PRINTS" id="PR00344">
    <property type="entry name" value="BCTRLSENSOR"/>
</dbReference>
<evidence type="ECO:0000256" key="4">
    <source>
        <dbReference type="ARBA" id="ARBA00022553"/>
    </source>
</evidence>
<evidence type="ECO:0000313" key="14">
    <source>
        <dbReference type="EMBL" id="NBI29053.1"/>
    </source>
</evidence>
<name>A0A6N9Q1Y9_9BACL</name>
<evidence type="ECO:0000256" key="9">
    <source>
        <dbReference type="ARBA" id="ARBA00023012"/>
    </source>
</evidence>
<dbReference type="CDD" id="cd16922">
    <property type="entry name" value="HATPase_EvgS-ArcB-TorS-like"/>
    <property type="match status" value="1"/>
</dbReference>
<dbReference type="GO" id="GO:0005524">
    <property type="term" value="F:ATP binding"/>
    <property type="evidence" value="ECO:0007669"/>
    <property type="project" value="UniProtKB-KW"/>
</dbReference>
<dbReference type="InterPro" id="IPR036097">
    <property type="entry name" value="HisK_dim/P_sf"/>
</dbReference>
<dbReference type="Pfam" id="PF02518">
    <property type="entry name" value="HATPase_c"/>
    <property type="match status" value="2"/>
</dbReference>
<evidence type="ECO:0000259" key="12">
    <source>
        <dbReference type="PROSITE" id="PS50109"/>
    </source>
</evidence>
<dbReference type="GO" id="GO:0009927">
    <property type="term" value="F:histidine phosphotransfer kinase activity"/>
    <property type="evidence" value="ECO:0007669"/>
    <property type="project" value="TreeGrafter"/>
</dbReference>
<feature type="domain" description="Histidine kinase" evidence="12">
    <location>
        <begin position="446"/>
        <end position="665"/>
    </location>
</feature>
<reference evidence="14 15" key="1">
    <citation type="submission" date="2019-01" db="EMBL/GenBank/DDBJ databases">
        <title>Chengkuizengella sp. nov., isolated from deep-sea sediment of East Pacific Ocean.</title>
        <authorList>
            <person name="Yang J."/>
            <person name="Lai Q."/>
            <person name="Shao Z."/>
        </authorList>
    </citation>
    <scope>NUCLEOTIDE SEQUENCE [LARGE SCALE GENOMIC DNA]</scope>
    <source>
        <strain evidence="14 15">YPA3-1-1</strain>
    </source>
</reference>
<dbReference type="InterPro" id="IPR003661">
    <property type="entry name" value="HisK_dim/P_dom"/>
</dbReference>
<dbReference type="InterPro" id="IPR005467">
    <property type="entry name" value="His_kinase_dom"/>
</dbReference>
<dbReference type="SUPFAM" id="SSF49785">
    <property type="entry name" value="Galactose-binding domain-like"/>
    <property type="match status" value="1"/>
</dbReference>
<feature type="transmembrane region" description="Helical" evidence="11">
    <location>
        <begin position="220"/>
        <end position="238"/>
    </location>
</feature>
<dbReference type="Pfam" id="PF00072">
    <property type="entry name" value="Response_reg"/>
    <property type="match status" value="1"/>
</dbReference>
<feature type="transmembrane region" description="Helical" evidence="11">
    <location>
        <begin position="282"/>
        <end position="300"/>
    </location>
</feature>
<evidence type="ECO:0000256" key="5">
    <source>
        <dbReference type="ARBA" id="ARBA00022679"/>
    </source>
</evidence>
<feature type="transmembrane region" description="Helical" evidence="11">
    <location>
        <begin position="312"/>
        <end position="331"/>
    </location>
</feature>
<dbReference type="AlphaFoldDB" id="A0A6N9Q1Y9"/>
<dbReference type="InterPro" id="IPR003594">
    <property type="entry name" value="HATPase_dom"/>
</dbReference>
<keyword evidence="15" id="KW-1185">Reference proteome</keyword>
<dbReference type="InterPro" id="IPR011006">
    <property type="entry name" value="CheY-like_superfamily"/>
</dbReference>
<dbReference type="Gene3D" id="3.30.565.10">
    <property type="entry name" value="Histidine kinase-like ATPase, C-terminal domain"/>
    <property type="match status" value="2"/>
</dbReference>
<dbReference type="GO" id="GO:0005886">
    <property type="term" value="C:plasma membrane"/>
    <property type="evidence" value="ECO:0007669"/>
    <property type="project" value="UniProtKB-SubCell"/>
</dbReference>
<dbReference type="SMART" id="SM00388">
    <property type="entry name" value="HisKA"/>
    <property type="match status" value="1"/>
</dbReference>
<dbReference type="SUPFAM" id="SSF55874">
    <property type="entry name" value="ATPase domain of HSP90 chaperone/DNA topoisomerase II/histidine kinase"/>
    <property type="match status" value="2"/>
</dbReference>
<proteinExistence type="predicted"/>
<sequence>MRWNMKIKLITILFLILLTFAILVAMFLFASHKKKETPIAEKGLLDLSQWDFNEQGKVPLDGEWEFYPNLVLEPVDFVKSQHNEKKPQMVSVPDISWAKYDLVDHSMNALGKATFRLKIININEENQIFGIRTSGIFRPNKLFVNGELIGSSGDSNDYSSSIESESYNRYFTIKTGMNEIILQVANYNFPIIAGGLFTSQYFGTQQQISQSRDLSVMNDWIAISIFLIMGLYFFGLYSQRKKDNSLLYFSIYCLTNAAFNALHGEGVAWHMVFPNTPDWVMLRFLFGSSMVSSLSLILYIHTAFKHLSSKKFMWFLVAIGFTIMLYELLFLQYTPLWVISITTFFRLFLMLYALYVMILAFFNKTEGSVYLIVGVLAMSLHMIKTSIAKFIRVDSFFTQIPFEPFVLLLMFALLMSLRFSNAFKRNEQLSQELLKVDQVKDEFLAKTSHELKTPLHGIMNISSFLIDEGKGKIPKEYNESLSLIHDSSIKLSNLVNDLIDVTCLKNGELRLYTNTVDIKVTAQIVCDVLTFETEGKPIQLMNNINESRFVVADENRLRQILYNLIDNAIKHTENGKITVSSKKVDDKVYVYIEDTGIGIPEDKQEKIFGYFEQLDKLSHQGEYQSMGLGLYISRQLIDKMKGEIWVDWSEVGKGTRIAFTLPKAEYSRQKASDDSYKESHIPIDFINMPEHDFDRVREHDKTILIVDDESINIKVLVHFLSRYGYNLITAFSAKEALSKMGKYNKIDLAILDVMMPIMSGIDLCRVIRKTHSMSELPILFATVMDRPEDIELCFNVGGNDYITKPFDTNTILARIQTLLSMKTSMEESFHHEMAFLQAQIKPHFLYNAMSNIISYCYTDGQKAAYLLNKLSQYLRMIYSSDQTSMFVPLHKEVDLIKAYVEIEKARFDQFNFSCYMEESLKNYVVPSLCIQPFVENAIRHGLFEKEGEGYVSLTIYEKNERIEVVIEDNGVGMSEDILEQFAQGEIDNAGIGMTNIKKRLESISGSFIDINSVKDEGSKVTLRLPKAM</sequence>
<keyword evidence="6" id="KW-0547">Nucleotide-binding</keyword>
<dbReference type="EC" id="2.7.13.3" evidence="3"/>
<feature type="domain" description="Histidine kinase" evidence="12">
    <location>
        <begin position="930"/>
        <end position="1028"/>
    </location>
</feature>
<keyword evidence="9" id="KW-0902">Two-component regulatory system</keyword>
<accession>A0A6N9Q1Y9</accession>
<dbReference type="PANTHER" id="PTHR43047">
    <property type="entry name" value="TWO-COMPONENT HISTIDINE PROTEIN KINASE"/>
    <property type="match status" value="1"/>
</dbReference>
<dbReference type="EMBL" id="SIJB01000021">
    <property type="protein sequence ID" value="NBI29053.1"/>
    <property type="molecule type" value="Genomic_DNA"/>
</dbReference>
<keyword evidence="5" id="KW-0808">Transferase</keyword>
<feature type="modified residue" description="4-aspartylphosphate" evidence="10">
    <location>
        <position position="752"/>
    </location>
</feature>
<comment type="catalytic activity">
    <reaction evidence="1">
        <text>ATP + protein L-histidine = ADP + protein N-phospho-L-histidine.</text>
        <dbReference type="EC" id="2.7.13.3"/>
    </reaction>
</comment>
<feature type="transmembrane region" description="Helical" evidence="11">
    <location>
        <begin position="337"/>
        <end position="362"/>
    </location>
</feature>
<keyword evidence="8" id="KW-0067">ATP-binding</keyword>